<dbReference type="Proteomes" id="UP000523196">
    <property type="component" value="Unassembled WGS sequence"/>
</dbReference>
<reference evidence="1 2" key="1">
    <citation type="submission" date="2020-08" db="EMBL/GenBank/DDBJ databases">
        <authorList>
            <person name="Xu S."/>
            <person name="Li A."/>
        </authorList>
    </citation>
    <scope>NUCLEOTIDE SEQUENCE [LARGE SCALE GENOMIC DNA]</scope>
    <source>
        <strain evidence="1 2">119BY6-57</strain>
    </source>
</reference>
<evidence type="ECO:0000313" key="1">
    <source>
        <dbReference type="EMBL" id="MBB1060405.1"/>
    </source>
</evidence>
<organism evidence="1 2">
    <name type="scientific">Marilutibacter spongiae</name>
    <dbReference type="NCBI Taxonomy" id="2025720"/>
    <lineage>
        <taxon>Bacteria</taxon>
        <taxon>Pseudomonadati</taxon>
        <taxon>Pseudomonadota</taxon>
        <taxon>Gammaproteobacteria</taxon>
        <taxon>Lysobacterales</taxon>
        <taxon>Lysobacteraceae</taxon>
        <taxon>Marilutibacter</taxon>
    </lineage>
</organism>
<evidence type="ECO:0000313" key="2">
    <source>
        <dbReference type="Proteomes" id="UP000523196"/>
    </source>
</evidence>
<sequence>MTLNPDNLSRPESFVMARQAKRYRAALRRRGLCAFCTCRVVTFGVVHCRGNESRQRGMCQDDGRLPQFRLDDTTLEEFRDAA</sequence>
<dbReference type="AlphaFoldDB" id="A0A7W3Y5W6"/>
<dbReference type="EMBL" id="JACHTF010000006">
    <property type="protein sequence ID" value="MBB1060405.1"/>
    <property type="molecule type" value="Genomic_DNA"/>
</dbReference>
<comment type="caution">
    <text evidence="1">The sequence shown here is derived from an EMBL/GenBank/DDBJ whole genome shotgun (WGS) entry which is preliminary data.</text>
</comment>
<keyword evidence="2" id="KW-1185">Reference proteome</keyword>
<name>A0A7W3Y5W6_9GAMM</name>
<dbReference type="RefSeq" id="WP_182686335.1">
    <property type="nucleotide sequence ID" value="NZ_JACHTF010000006.1"/>
</dbReference>
<proteinExistence type="predicted"/>
<protein>
    <submittedName>
        <fullName evidence="1">Uncharacterized protein</fullName>
    </submittedName>
</protein>
<accession>A0A7W3Y5W6</accession>
<gene>
    <name evidence="1" type="ORF">H4F98_07430</name>
</gene>